<name>A0ABX8NG52_9PSED</name>
<dbReference type="Proteomes" id="UP000824010">
    <property type="component" value="Chromosome"/>
</dbReference>
<proteinExistence type="predicted"/>
<reference evidence="2 3" key="1">
    <citation type="journal article" date="2021" name="Microorganisms">
        <title>The Ever-Expanding Pseudomonas Genus: Description of 43 New Species and Partition of the Pseudomonas putida Group.</title>
        <authorList>
            <person name="Girard L."/>
            <person name="Lood C."/>
            <person name="Hofte M."/>
            <person name="Vandamme P."/>
            <person name="Rokni-Zadeh H."/>
            <person name="van Noort V."/>
            <person name="Lavigne R."/>
            <person name="De Mot R."/>
        </authorList>
    </citation>
    <scope>NUCLEOTIDE SEQUENCE [LARGE SCALE GENOMIC DNA]</scope>
    <source>
        <strain evidence="2 3">COW77</strain>
    </source>
</reference>
<gene>
    <name evidence="2" type="ORF">KSS90_18650</name>
</gene>
<accession>A0ABX8NG52</accession>
<feature type="region of interest" description="Disordered" evidence="1">
    <location>
        <begin position="605"/>
        <end position="632"/>
    </location>
</feature>
<evidence type="ECO:0000256" key="1">
    <source>
        <dbReference type="SAM" id="MobiDB-lite"/>
    </source>
</evidence>
<organism evidence="2 3">
    <name type="scientific">Pseudomonas maumuensis</name>
    <dbReference type="NCBI Taxonomy" id="2842354"/>
    <lineage>
        <taxon>Bacteria</taxon>
        <taxon>Pseudomonadati</taxon>
        <taxon>Pseudomonadota</taxon>
        <taxon>Gammaproteobacteria</taxon>
        <taxon>Pseudomonadales</taxon>
        <taxon>Pseudomonadaceae</taxon>
        <taxon>Pseudomonas</taxon>
    </lineage>
</organism>
<dbReference type="RefSeq" id="WP_217866751.1">
    <property type="nucleotide sequence ID" value="NZ_CP077077.1"/>
</dbReference>
<keyword evidence="3" id="KW-1185">Reference proteome</keyword>
<dbReference type="EMBL" id="CP077077">
    <property type="protein sequence ID" value="QXH55340.1"/>
    <property type="molecule type" value="Genomic_DNA"/>
</dbReference>
<evidence type="ECO:0000313" key="2">
    <source>
        <dbReference type="EMBL" id="QXH55340.1"/>
    </source>
</evidence>
<evidence type="ECO:0000313" key="3">
    <source>
        <dbReference type="Proteomes" id="UP000824010"/>
    </source>
</evidence>
<feature type="compositionally biased region" description="Basic and acidic residues" evidence="1">
    <location>
        <begin position="608"/>
        <end position="622"/>
    </location>
</feature>
<protein>
    <submittedName>
        <fullName evidence="2">Sugar-binding protein</fullName>
    </submittedName>
</protein>
<feature type="region of interest" description="Disordered" evidence="1">
    <location>
        <begin position="955"/>
        <end position="975"/>
    </location>
</feature>
<sequence length="1380" mass="155338">MSAETALHSKAFNFMSYLQGGVDPRTGQYTFSIALRETQANFLQGPGLPLTLFFNPLNRNDSGYGRGWNLQLSQYDTDSKIVNVHSGESFAVTGPVSGQPGLGMSEKKIDNFHLEEAGADTFRLAHRSGLVEILTLQRGTTLAMPTKVYSDKGHGITLAYEVVAGAPRLTSIRDERRKIFSFERKAASVPGRPEVKEIISLVLNPDASGSSRVEYQMELDQNQRVTSVRLPTANDAEQKVYPYWRLSYTQIDGYHCIDKVRTPLGARETLSYSAPGKGHVIPKSTATLPRVVKHEIDPRSGQPKIVTSYDYGLSSDAGGGYKIGNNFLGAGLDLNNPDTRLDYLYRYTAAYLYGSIETQVSGSITRTVERRFNRFHLLELERTRQQQQEDGRTVSYTHDTTTTYKISNGYFEQQAAYCQLPEDTLNHWVKSPGSEREETTTRRRYHNDGNLKEETQATGVRVAYEWYSADGEGSDCPKDAEGFNRHLKSTTTHPDPQAKYGKALATYQHHRYEQGEPLDTADSKHVKKWHRVKNDNLYEGTNNRGTLLQAGDYLYHDEPADGLLHGRVKEETLTLNGLATTTTYAYGVETKGTFLAEPVLVTTQTVTGHDHQENGKAEDSRRKSITQESSQFTGEQVLAVDDNEVRIRSEHNELGQVIAEIVAPDDQDGYEARRVYSYTLCPNEGSWTDPVDEQALQTRKDVNGVTTTTYVDGLGRAVAEWREDWDNNGGQKPGQPRQLYSARYDAFGQLLDETEYDWQSKQDALALKTAYEHDGWGQQVVTVGPDGVRVVEQNDPIGPGVQVHDGRVAKRWREWTGSGPMKTGVSETRMNKADAPVWAERRGLDEKRLSLQETLYDGLARVAQQATGEGVKARVTAFAYDPFDRATHETRPKAISYSDDRKALTTSVVQRQYALHSREDLQVAIGVAEFDEGRRTREPHVLGTRKIDGLGRLEHEDIGGRERSPTYKPGERQPDKVITEEGQIEYTYELRLSEKPMTRGLGAQVRQSDVVYDYDKINARLNGWEMPAQGGQPRQTLEREYYQTGQIKRETFIRHESPSPVIHSMAYVYSHRGRLLEYTDVLGQVQVNGYDAHGRLASTTMHAPGQKEGEKGEVLLETTFHYDSLGRMYLHKTLDKKTGQKLDTQLKFDEFDRETHRTFIAEGFAQTLVQTYDDADAMLSRALTEGSDGQGKEIRMETYEYDLRQRLVEYRCTGTQRPQDPYGNAMTGQSFKFDGLDNIREVVTTFDGGSNTATYHFENEDPVQLSRITNTHTTGTGKYPAEIKLAYDRNGNLISDEEQRVLEYDHLNRLLSVKGADVEVQYHYDPLDILIGTEQGAVKQQRFYRGNELVNQTGTDGDISFVKGGEQIIAELTNESAVKA</sequence>